<evidence type="ECO:0000313" key="1">
    <source>
        <dbReference type="EMBL" id="EEN43711.1"/>
    </source>
</evidence>
<evidence type="ECO:0008006" key="2">
    <source>
        <dbReference type="Google" id="ProtNLM"/>
    </source>
</evidence>
<organism>
    <name type="scientific">Branchiostoma floridae</name>
    <name type="common">Florida lancelet</name>
    <name type="synonym">Amphioxus</name>
    <dbReference type="NCBI Taxonomy" id="7739"/>
    <lineage>
        <taxon>Eukaryota</taxon>
        <taxon>Metazoa</taxon>
        <taxon>Chordata</taxon>
        <taxon>Cephalochordata</taxon>
        <taxon>Leptocardii</taxon>
        <taxon>Amphioxiformes</taxon>
        <taxon>Branchiostomatidae</taxon>
        <taxon>Branchiostoma</taxon>
    </lineage>
</organism>
<reference evidence="1" key="1">
    <citation type="journal article" date="2008" name="Nature">
        <title>The amphioxus genome and the evolution of the chordate karyotype.</title>
        <authorList>
            <consortium name="US DOE Joint Genome Institute (JGI-PGF)"/>
            <person name="Putnam N.H."/>
            <person name="Butts T."/>
            <person name="Ferrier D.E.K."/>
            <person name="Furlong R.F."/>
            <person name="Hellsten U."/>
            <person name="Kawashima T."/>
            <person name="Robinson-Rechavi M."/>
            <person name="Shoguchi E."/>
            <person name="Terry A."/>
            <person name="Yu J.-K."/>
            <person name="Benito-Gutierrez E.L."/>
            <person name="Dubchak I."/>
            <person name="Garcia-Fernandez J."/>
            <person name="Gibson-Brown J.J."/>
            <person name="Grigoriev I.V."/>
            <person name="Horton A.C."/>
            <person name="de Jong P.J."/>
            <person name="Jurka J."/>
            <person name="Kapitonov V.V."/>
            <person name="Kohara Y."/>
            <person name="Kuroki Y."/>
            <person name="Lindquist E."/>
            <person name="Lucas S."/>
            <person name="Osoegawa K."/>
            <person name="Pennacchio L.A."/>
            <person name="Salamov A.A."/>
            <person name="Satou Y."/>
            <person name="Sauka-Spengler T."/>
            <person name="Schmutz J."/>
            <person name="Shin-I T."/>
            <person name="Toyoda A."/>
            <person name="Bronner-Fraser M."/>
            <person name="Fujiyama A."/>
            <person name="Holland L.Z."/>
            <person name="Holland P.W.H."/>
            <person name="Satoh N."/>
            <person name="Rokhsar D.S."/>
        </authorList>
    </citation>
    <scope>NUCLEOTIDE SEQUENCE [LARGE SCALE GENOMIC DNA]</scope>
    <source>
        <strain evidence="1">S238N-H82</strain>
        <tissue evidence="1">Testes</tissue>
    </source>
</reference>
<accession>C3ZUJ9</accession>
<gene>
    <name evidence="1" type="ORF">BRAFLDRAFT_94603</name>
</gene>
<dbReference type="AlphaFoldDB" id="C3ZUJ9"/>
<dbReference type="EMBL" id="GG666684">
    <property type="protein sequence ID" value="EEN43711.1"/>
    <property type="molecule type" value="Genomic_DNA"/>
</dbReference>
<proteinExistence type="predicted"/>
<protein>
    <recommendedName>
        <fullName evidence="2">DDE-1 domain-containing protein</fullName>
    </recommendedName>
</protein>
<dbReference type="InParanoid" id="C3ZUJ9"/>
<sequence>MVKPPSVLQDMADDLLIFKHSAVGNPGDMLDTGAIVTVVNPGDVLDTGAVGNPGDMLDTGAIVTVVNPGDVLDICAVGSLGDMLDTGAIVTVVNPGDVLDTDLLNKDHHLCLDNYFNSPPLFKDLYEQLATGQYERTGKDFAMCGIPRCETQTHSPLHCYQSRDCKSREGEEEDAINTLSSFLVATINDILEKYPDLSLVPKATAEKHPFMLFVPCHKKYSHAGLMDAEAIDELGKNSDKNRIAWQGIGEEMVMAYGSIVQEYPHLAWDIKARYLKADWKFVGMLLRLNQASSKAYDIMCIMQRYVLKFSLAKKSILERLQDWLALDKDGFRPGHCLALVPYQPGFPVGGQLAVSFEDLSTEEQAVLGSQPQLWYSQEEQRQQRRKACRSLWLQTPASGRRCWCPWEAGRPPLTTAVHTAKKRVKHMRAHICYTQDSALKHVGPQGVLSDNAISKIKAAARSVHTVEDLLLYQGKTDKCHASFNFPEEWDVYHTTSHWSNTDSMERYVETVVNPYMAAQRERLGLEEDHPGMAIFDVYKAHRTPGLLAQLKAANVQPVFVPASCTGELQPLDADGSINDALKKDLTLR</sequence>
<name>C3ZUJ9_BRAFL</name>